<comment type="caution">
    <text evidence="1">The sequence shown here is derived from an EMBL/GenBank/DDBJ whole genome shotgun (WGS) entry which is preliminary data.</text>
</comment>
<name>A0ABU7LMS1_9PROT</name>
<dbReference type="Gene3D" id="3.20.20.370">
    <property type="entry name" value="Glycoside hydrolase/deacetylase"/>
    <property type="match status" value="1"/>
</dbReference>
<reference evidence="1 2" key="1">
    <citation type="submission" date="2024-01" db="EMBL/GenBank/DDBJ databases">
        <title>Hyphobacterium bacterium isolated from marine sediment.</title>
        <authorList>
            <person name="Zhao S."/>
        </authorList>
    </citation>
    <scope>NUCLEOTIDE SEQUENCE [LARGE SCALE GENOMIC DNA]</scope>
    <source>
        <strain evidence="2">HN65</strain>
    </source>
</reference>
<evidence type="ECO:0000313" key="2">
    <source>
        <dbReference type="Proteomes" id="UP001354971"/>
    </source>
</evidence>
<dbReference type="RefSeq" id="WP_330197576.1">
    <property type="nucleotide sequence ID" value="NZ_JAZDRP010000001.1"/>
</dbReference>
<dbReference type="Proteomes" id="UP001354971">
    <property type="component" value="Unassembled WGS sequence"/>
</dbReference>
<organism evidence="1 2">
    <name type="scientific">Hyphobacterium lacteum</name>
    <dbReference type="NCBI Taxonomy" id="3116575"/>
    <lineage>
        <taxon>Bacteria</taxon>
        <taxon>Pseudomonadati</taxon>
        <taxon>Pseudomonadota</taxon>
        <taxon>Alphaproteobacteria</taxon>
        <taxon>Maricaulales</taxon>
        <taxon>Maricaulaceae</taxon>
        <taxon>Hyphobacterium</taxon>
    </lineage>
</organism>
<gene>
    <name evidence="1" type="ORF">V0U79_00915</name>
</gene>
<dbReference type="InterPro" id="IPR006837">
    <property type="entry name" value="Divergent_DAC"/>
</dbReference>
<proteinExistence type="predicted"/>
<keyword evidence="2" id="KW-1185">Reference proteome</keyword>
<protein>
    <submittedName>
        <fullName evidence="1">Divergent polysaccharide deacetylase family protein</fullName>
    </submittedName>
</protein>
<dbReference type="InterPro" id="IPR011330">
    <property type="entry name" value="Glyco_hydro/deAcase_b/a-brl"/>
</dbReference>
<sequence>MRSAWSNSVSPLIAGLLTAAIFVAGAGAFELGRATGFEPAATEELSVHTDNFRPLPDPVPYVIAETRAPQPVSDTRPVVVLVIDDAGIDPGLTRQAMDLPVALTLSFLPYAEATPALALEARERGHDIFLHLPMEPYGLDDPGPGALTRHLSREELRRRVDLAFRRVPGATGFNNHMGSAFTADAAALTAAFSSLEGSDLVFLDSLTSGRSQAYRVASRAGLTALRRDIFIDHVPGEEMEFLDAMATRARSEGQVIAIAHPRPGTLEALSSWIAAPQNQDIRFITVSQLLESDPATDRLAGAAGNASPSLSARSR</sequence>
<evidence type="ECO:0000313" key="1">
    <source>
        <dbReference type="EMBL" id="MEE2524911.1"/>
    </source>
</evidence>
<dbReference type="PANTHER" id="PTHR30105">
    <property type="entry name" value="UNCHARACTERIZED YIBQ-RELATED"/>
    <property type="match status" value="1"/>
</dbReference>
<dbReference type="Pfam" id="PF04748">
    <property type="entry name" value="Polysacc_deac_2"/>
    <property type="match status" value="1"/>
</dbReference>
<accession>A0ABU7LMS1</accession>
<dbReference type="PANTHER" id="PTHR30105:SF2">
    <property type="entry name" value="DIVERGENT POLYSACCHARIDE DEACETYLASE SUPERFAMILY"/>
    <property type="match status" value="1"/>
</dbReference>
<dbReference type="SUPFAM" id="SSF88713">
    <property type="entry name" value="Glycoside hydrolase/deacetylase"/>
    <property type="match status" value="1"/>
</dbReference>
<dbReference type="CDD" id="cd10936">
    <property type="entry name" value="CE4_DAC2"/>
    <property type="match status" value="1"/>
</dbReference>
<dbReference type="EMBL" id="JAZDRP010000001">
    <property type="protein sequence ID" value="MEE2524911.1"/>
    <property type="molecule type" value="Genomic_DNA"/>
</dbReference>